<dbReference type="Pfam" id="PF16561">
    <property type="entry name" value="AMPK1_CBM"/>
    <property type="match status" value="1"/>
</dbReference>
<organism evidence="2 3">
    <name type="scientific">Neocallimastix californiae</name>
    <dbReference type="NCBI Taxonomy" id="1754190"/>
    <lineage>
        <taxon>Eukaryota</taxon>
        <taxon>Fungi</taxon>
        <taxon>Fungi incertae sedis</taxon>
        <taxon>Chytridiomycota</taxon>
        <taxon>Chytridiomycota incertae sedis</taxon>
        <taxon>Neocallimastigomycetes</taxon>
        <taxon>Neocallimastigales</taxon>
        <taxon>Neocallimastigaceae</taxon>
        <taxon>Neocallimastix</taxon>
    </lineage>
</organism>
<protein>
    <recommendedName>
        <fullName evidence="1">AMP-activated protein kinase glycogen-binding domain-containing protein</fullName>
    </recommendedName>
</protein>
<dbReference type="Proteomes" id="UP000193920">
    <property type="component" value="Unassembled WGS sequence"/>
</dbReference>
<gene>
    <name evidence="2" type="ORF">LY90DRAFT_14932</name>
</gene>
<dbReference type="InterPro" id="IPR014756">
    <property type="entry name" value="Ig_E-set"/>
</dbReference>
<dbReference type="InterPro" id="IPR032640">
    <property type="entry name" value="AMPK1_CBM"/>
</dbReference>
<dbReference type="CDD" id="cd02859">
    <property type="entry name" value="E_set_AMPKbeta_like_N"/>
    <property type="match status" value="1"/>
</dbReference>
<evidence type="ECO:0000313" key="2">
    <source>
        <dbReference type="EMBL" id="ORY46202.1"/>
    </source>
</evidence>
<keyword evidence="3" id="KW-1185">Reference proteome</keyword>
<proteinExistence type="predicted"/>
<dbReference type="InterPro" id="IPR013783">
    <property type="entry name" value="Ig-like_fold"/>
</dbReference>
<evidence type="ECO:0000313" key="3">
    <source>
        <dbReference type="Proteomes" id="UP000193920"/>
    </source>
</evidence>
<dbReference type="AlphaFoldDB" id="A0A1Y2CGR4"/>
<accession>A0A1Y2CGR4</accession>
<evidence type="ECO:0000259" key="1">
    <source>
        <dbReference type="Pfam" id="PF16561"/>
    </source>
</evidence>
<comment type="caution">
    <text evidence="2">The sequence shown here is derived from an EMBL/GenBank/DDBJ whole genome shotgun (WGS) entry which is preliminary data.</text>
</comment>
<dbReference type="Gene3D" id="2.60.40.10">
    <property type="entry name" value="Immunoglobulins"/>
    <property type="match status" value="1"/>
</dbReference>
<name>A0A1Y2CGR4_9FUNG</name>
<dbReference type="SUPFAM" id="SSF81296">
    <property type="entry name" value="E set domains"/>
    <property type="match status" value="1"/>
</dbReference>
<sequence>MPLNLVEHTITYSSASAKSVKLVGKFGTWTGCIDMKKEEGEGDDCMNYYHSKVFVPEGCTIKYKFFVNNKHWGFDPYMESTIDDDGFRVNVTQVSSDTEESDGDSI</sequence>
<dbReference type="OrthoDB" id="5873279at2759"/>
<dbReference type="EMBL" id="MCOG01000109">
    <property type="protein sequence ID" value="ORY46202.1"/>
    <property type="molecule type" value="Genomic_DNA"/>
</dbReference>
<feature type="domain" description="AMP-activated protein kinase glycogen-binding" evidence="1">
    <location>
        <begin position="9"/>
        <end position="97"/>
    </location>
</feature>
<reference evidence="2 3" key="1">
    <citation type="submission" date="2016-08" db="EMBL/GenBank/DDBJ databases">
        <title>A Parts List for Fungal Cellulosomes Revealed by Comparative Genomics.</title>
        <authorList>
            <consortium name="DOE Joint Genome Institute"/>
            <person name="Haitjema C.H."/>
            <person name="Gilmore S.P."/>
            <person name="Henske J.K."/>
            <person name="Solomon K.V."/>
            <person name="De Groot R."/>
            <person name="Kuo A."/>
            <person name="Mondo S.J."/>
            <person name="Salamov A.A."/>
            <person name="Labutti K."/>
            <person name="Zhao Z."/>
            <person name="Chiniquy J."/>
            <person name="Barry K."/>
            <person name="Brewer H.M."/>
            <person name="Purvine S.O."/>
            <person name="Wright A.T."/>
            <person name="Boxma B."/>
            <person name="Van Alen T."/>
            <person name="Hackstein J.H."/>
            <person name="Baker S.E."/>
            <person name="Grigoriev I.V."/>
            <person name="O'Malley M.A."/>
        </authorList>
    </citation>
    <scope>NUCLEOTIDE SEQUENCE [LARGE SCALE GENOMIC DNA]</scope>
    <source>
        <strain evidence="2 3">G1</strain>
    </source>
</reference>